<dbReference type="PANTHER" id="PTHR12138">
    <property type="entry name" value="PRIMATE-EXPANDED PROTEIN FAMILY"/>
    <property type="match status" value="1"/>
</dbReference>
<protein>
    <submittedName>
        <fullName evidence="2">Uncharacterized protein</fullName>
    </submittedName>
</protein>
<proteinExistence type="predicted"/>
<feature type="region of interest" description="Disordered" evidence="1">
    <location>
        <begin position="32"/>
        <end position="83"/>
    </location>
</feature>
<evidence type="ECO:0000313" key="3">
    <source>
        <dbReference type="Proteomes" id="UP000006718"/>
    </source>
</evidence>
<evidence type="ECO:0000256" key="1">
    <source>
        <dbReference type="SAM" id="MobiDB-lite"/>
    </source>
</evidence>
<sequence>MLLDNAQCPLTKHLLLTWERTLGSSFLPVTLHSGEDTDSRNPSCPSRQVQPRGLLGSPQNRASRRAPNLSHTGNGGVSNRRTPNLSSAVVEGLPRCSGKGINGVHYGPSCTERTGRGWILLTSKGNPSMNGKLVPCSMRCQVAIPMRPSASPRCPRNLCMCILPWAQDAKWGGSRNTHSPPTSHPVQGLGGFYALEGEKPQESKGTISPLSLHVTAAVSFLSFFFLRRGLTLLPRLECNGTILDHCNLCLLGSSDYPVSASRVAGTTGTCHHDRLNFFVFFSVEMGFHHVGQAGLELPTSSDPPTLTSQSAGITRVSHCALPTAAVSEAKRRS</sequence>
<feature type="compositionally biased region" description="Polar residues" evidence="1">
    <location>
        <begin position="40"/>
        <end position="49"/>
    </location>
</feature>
<dbReference type="Bgee" id="ENSMMUG00000059138">
    <property type="expression patterns" value="Expressed in cortex of kidney and 3 other cell types or tissues"/>
</dbReference>
<accession>A0A5F7ZQD6</accession>
<reference evidence="3" key="1">
    <citation type="journal article" date="2007" name="Science">
        <title>Evolutionary and biomedical insights from the rhesus macaque genome.</title>
        <authorList>
            <person name="Gibbs R.A."/>
            <person name="Rogers J."/>
            <person name="Katze M.G."/>
            <person name="Bumgarner R."/>
            <person name="Weinstock G.M."/>
            <person name="Mardis E.R."/>
            <person name="Remington K.A."/>
            <person name="Strausberg R.L."/>
            <person name="Venter J.C."/>
            <person name="Wilson R.K."/>
            <person name="Batzer M.A."/>
            <person name="Bustamante C.D."/>
            <person name="Eichler E.E."/>
            <person name="Hahn M.W."/>
            <person name="Hardison R.C."/>
            <person name="Makova K.D."/>
            <person name="Miller W."/>
            <person name="Milosavljevic A."/>
            <person name="Palermo R.E."/>
            <person name="Siepel A."/>
            <person name="Sikela J.M."/>
            <person name="Attaway T."/>
            <person name="Bell S."/>
            <person name="Bernard K.E."/>
            <person name="Buhay C.J."/>
            <person name="Chandrabose M.N."/>
            <person name="Dao M."/>
            <person name="Davis C."/>
            <person name="Delehaunty K.D."/>
            <person name="Ding Y."/>
            <person name="Dinh H.H."/>
            <person name="Dugan-Rocha S."/>
            <person name="Fulton L.A."/>
            <person name="Gabisi R.A."/>
            <person name="Garner T.T."/>
            <person name="Godfrey J."/>
            <person name="Hawes A.C."/>
            <person name="Hernandez J."/>
            <person name="Hines S."/>
            <person name="Holder M."/>
            <person name="Hume J."/>
            <person name="Jhangiani S.N."/>
            <person name="Joshi V."/>
            <person name="Khan Z.M."/>
            <person name="Kirkness E.F."/>
            <person name="Cree A."/>
            <person name="Fowler R.G."/>
            <person name="Lee S."/>
            <person name="Lewis L.R."/>
            <person name="Li Z."/>
            <person name="Liu Y.-S."/>
            <person name="Moore S.M."/>
            <person name="Muzny D."/>
            <person name="Nazareth L.V."/>
            <person name="Ngo D.N."/>
            <person name="Okwuonu G.O."/>
            <person name="Pai G."/>
            <person name="Parker D."/>
            <person name="Paul H.A."/>
            <person name="Pfannkoch C."/>
            <person name="Pohl C.S."/>
            <person name="Rogers Y.-H.C."/>
            <person name="Ruiz S.J."/>
            <person name="Sabo A."/>
            <person name="Santibanez J."/>
            <person name="Schneider B.W."/>
            <person name="Smith S.M."/>
            <person name="Sodergren E."/>
            <person name="Svatek A.F."/>
            <person name="Utterback T.R."/>
            <person name="Vattathil S."/>
            <person name="Warren W."/>
            <person name="White C.S."/>
            <person name="Chinwalla A.T."/>
            <person name="Feng Y."/>
            <person name="Halpern A.L."/>
            <person name="Hillier L.W."/>
            <person name="Huang X."/>
            <person name="Minx P."/>
            <person name="Nelson J.O."/>
            <person name="Pepin K.H."/>
            <person name="Qin X."/>
            <person name="Sutton G.G."/>
            <person name="Venter E."/>
            <person name="Walenz B.P."/>
            <person name="Wallis J.W."/>
            <person name="Worley K.C."/>
            <person name="Yang S.-P."/>
            <person name="Jones S.M."/>
            <person name="Marra M.A."/>
            <person name="Rocchi M."/>
            <person name="Schein J.E."/>
            <person name="Baertsch R."/>
            <person name="Clarke L."/>
            <person name="Csuros M."/>
            <person name="Glasscock J."/>
            <person name="Harris R.A."/>
            <person name="Havlak P."/>
            <person name="Jackson A.R."/>
            <person name="Jiang H."/>
            <person name="Liu Y."/>
            <person name="Messina D.N."/>
            <person name="Shen Y."/>
            <person name="Song H.X.-Z."/>
            <person name="Wylie T."/>
            <person name="Zhang L."/>
            <person name="Birney E."/>
            <person name="Han K."/>
            <person name="Konkel M.K."/>
            <person name="Lee J."/>
            <person name="Smit A.F.A."/>
            <person name="Ullmer B."/>
            <person name="Wang H."/>
            <person name="Xing J."/>
            <person name="Burhans R."/>
            <person name="Cheng Z."/>
            <person name="Karro J.E."/>
            <person name="Ma J."/>
            <person name="Raney B."/>
            <person name="She X."/>
            <person name="Cox M.J."/>
            <person name="Demuth J.P."/>
            <person name="Dumas L.J."/>
            <person name="Han S.-G."/>
            <person name="Hopkins J."/>
            <person name="Karimpour-Fard A."/>
            <person name="Kim Y.H."/>
            <person name="Pollack J.R."/>
            <person name="Vinar T."/>
            <person name="Addo-Quaye C."/>
            <person name="Degenhardt J."/>
            <person name="Denby A."/>
            <person name="Hubisz M.J."/>
            <person name="Indap A."/>
            <person name="Kosiol C."/>
            <person name="Lahn B.T."/>
            <person name="Lawson H.A."/>
            <person name="Marklein A."/>
            <person name="Nielsen R."/>
            <person name="Vallender E.J."/>
            <person name="Clark A.G."/>
            <person name="Ferguson B."/>
            <person name="Hernandez R.D."/>
            <person name="Hirani K."/>
            <person name="Kehrer-Sawatzki H."/>
            <person name="Kolb J."/>
            <person name="Patil S."/>
            <person name="Pu L.-L."/>
            <person name="Ren Y."/>
            <person name="Smith D.G."/>
            <person name="Wheeler D.A."/>
            <person name="Schenck I."/>
            <person name="Ball E.V."/>
            <person name="Chen R."/>
            <person name="Cooper D.N."/>
            <person name="Giardine B."/>
            <person name="Hsu F."/>
            <person name="Kent W.J."/>
            <person name="Lesk A."/>
            <person name="Nelson D.L."/>
            <person name="O'brien W.E."/>
            <person name="Pruefer K."/>
            <person name="Stenson P.D."/>
            <person name="Wallace J.C."/>
            <person name="Ke H."/>
            <person name="Liu X.-M."/>
            <person name="Wang P."/>
            <person name="Xiang A.P."/>
            <person name="Yang F."/>
            <person name="Barber G.P."/>
            <person name="Haussler D."/>
            <person name="Karolchik D."/>
            <person name="Kern A.D."/>
            <person name="Kuhn R.M."/>
            <person name="Smith K.E."/>
            <person name="Zwieg A.S."/>
        </authorList>
    </citation>
    <scope>NUCLEOTIDE SEQUENCE [LARGE SCALE GENOMIC DNA]</scope>
    <source>
        <strain evidence="3">17573</strain>
    </source>
</reference>
<name>A0A5F7ZQD6_MACMU</name>
<reference evidence="2" key="3">
    <citation type="submission" date="2025-08" db="UniProtKB">
        <authorList>
            <consortium name="Ensembl"/>
        </authorList>
    </citation>
    <scope>IDENTIFICATION</scope>
    <source>
        <strain evidence="2">17573</strain>
    </source>
</reference>
<dbReference type="OMA" id="MCILPWA"/>
<dbReference type="VEuPathDB" id="HostDB:ENSMMUG00000059138"/>
<keyword evidence="3" id="KW-1185">Reference proteome</keyword>
<dbReference type="Proteomes" id="UP000006718">
    <property type="component" value="Chromosome 14"/>
</dbReference>
<dbReference type="PANTHER" id="PTHR12138:SF133">
    <property type="entry name" value="SECRETED PROTEIN"/>
    <property type="match status" value="1"/>
</dbReference>
<dbReference type="GeneTree" id="ENSGT01120000271815"/>
<organism evidence="2 3">
    <name type="scientific">Macaca mulatta</name>
    <name type="common">Rhesus macaque</name>
    <dbReference type="NCBI Taxonomy" id="9544"/>
    <lineage>
        <taxon>Eukaryota</taxon>
        <taxon>Metazoa</taxon>
        <taxon>Chordata</taxon>
        <taxon>Craniata</taxon>
        <taxon>Vertebrata</taxon>
        <taxon>Euteleostomi</taxon>
        <taxon>Mammalia</taxon>
        <taxon>Eutheria</taxon>
        <taxon>Euarchontoglires</taxon>
        <taxon>Primates</taxon>
        <taxon>Haplorrhini</taxon>
        <taxon>Catarrhini</taxon>
        <taxon>Cercopithecidae</taxon>
        <taxon>Cercopithecinae</taxon>
        <taxon>Macaca</taxon>
    </lineage>
</organism>
<reference evidence="2" key="4">
    <citation type="submission" date="2025-09" db="UniProtKB">
        <authorList>
            <consortium name="Ensembl"/>
        </authorList>
    </citation>
    <scope>IDENTIFICATION</scope>
    <source>
        <strain evidence="2">17573</strain>
    </source>
</reference>
<reference evidence="2" key="2">
    <citation type="submission" date="2019-01" db="EMBL/GenBank/DDBJ databases">
        <authorList>
            <person name="Graves T."/>
            <person name="Eichler E.E."/>
            <person name="Wilson R.K."/>
        </authorList>
    </citation>
    <scope>NUCLEOTIDE SEQUENCE [LARGE SCALE GENOMIC DNA]</scope>
    <source>
        <strain evidence="2">17573</strain>
    </source>
</reference>
<dbReference type="AlphaFoldDB" id="A0A5F7ZQD6"/>
<feature type="compositionally biased region" description="Polar residues" evidence="1">
    <location>
        <begin position="69"/>
        <end position="83"/>
    </location>
</feature>
<dbReference type="PRINTS" id="PR02045">
    <property type="entry name" value="F138DOMAIN"/>
</dbReference>
<dbReference type="InParanoid" id="A0A5F7ZQD6"/>
<evidence type="ECO:0000313" key="2">
    <source>
        <dbReference type="Ensembl" id="ENSMMUP00000067363.1"/>
    </source>
</evidence>
<dbReference type="Ensembl" id="ENSMMUT00000108884.1">
    <property type="protein sequence ID" value="ENSMMUP00000067363.1"/>
    <property type="gene ID" value="ENSMMUG00000059138.1"/>
</dbReference>